<feature type="compositionally biased region" description="Low complexity" evidence="1">
    <location>
        <begin position="226"/>
        <end position="240"/>
    </location>
</feature>
<reference evidence="2 3" key="1">
    <citation type="journal article" date="2016" name="Environ. Microbiol.">
        <title>New Methyloceanibacter diversity from North Sea sediments includes methanotroph containing solely the soluble methane monooxygenase.</title>
        <authorList>
            <person name="Vekeman B."/>
            <person name="Kerckhof F.M."/>
            <person name="Cremers G."/>
            <person name="de Vos P."/>
            <person name="Vandamme P."/>
            <person name="Boon N."/>
            <person name="Op den Camp H.J."/>
            <person name="Heylen K."/>
        </authorList>
    </citation>
    <scope>NUCLEOTIDE SEQUENCE [LARGE SCALE GENOMIC DNA]</scope>
    <source>
        <strain evidence="2 3">R-67176</strain>
    </source>
</reference>
<evidence type="ECO:0000313" key="3">
    <source>
        <dbReference type="Proteomes" id="UP000094172"/>
    </source>
</evidence>
<organism evidence="2 3">
    <name type="scientific">Methyloceanibacter stevinii</name>
    <dbReference type="NCBI Taxonomy" id="1774970"/>
    <lineage>
        <taxon>Bacteria</taxon>
        <taxon>Pseudomonadati</taxon>
        <taxon>Pseudomonadota</taxon>
        <taxon>Alphaproteobacteria</taxon>
        <taxon>Hyphomicrobiales</taxon>
        <taxon>Hyphomicrobiaceae</taxon>
        <taxon>Methyloceanibacter</taxon>
    </lineage>
</organism>
<name>A0A1E3VX23_9HYPH</name>
<proteinExistence type="predicted"/>
<gene>
    <name evidence="2" type="ORF">AUC70_00250</name>
</gene>
<dbReference type="EMBL" id="LPWE01000001">
    <property type="protein sequence ID" value="ODR97496.1"/>
    <property type="molecule type" value="Genomic_DNA"/>
</dbReference>
<comment type="caution">
    <text evidence="2">The sequence shown here is derived from an EMBL/GenBank/DDBJ whole genome shotgun (WGS) entry which is preliminary data.</text>
</comment>
<dbReference type="STRING" id="1774970.AUC70_00250"/>
<evidence type="ECO:0000313" key="2">
    <source>
        <dbReference type="EMBL" id="ODR97496.1"/>
    </source>
</evidence>
<dbReference type="Proteomes" id="UP000094172">
    <property type="component" value="Unassembled WGS sequence"/>
</dbReference>
<keyword evidence="3" id="KW-1185">Reference proteome</keyword>
<evidence type="ECO:0000256" key="1">
    <source>
        <dbReference type="SAM" id="MobiDB-lite"/>
    </source>
</evidence>
<evidence type="ECO:0008006" key="4">
    <source>
        <dbReference type="Google" id="ProtNLM"/>
    </source>
</evidence>
<dbReference type="RefSeq" id="WP_069443051.1">
    <property type="nucleotide sequence ID" value="NZ_LPWE01000001.1"/>
</dbReference>
<dbReference type="AlphaFoldDB" id="A0A1E3VX23"/>
<sequence>MTNSGTIDTRGTNAEGVFGLTYDRNADISVTNTGDILTRGFDAEGMNLTTFGPASSINVKNTGQVTTTGFAAEGIYATTNWRNSDITITNSGEVLAKGAFADGIYALTGVYAPGRSSEITINNSGSIRAEGRFAYGITAVSLRPGSEITVNNSGELFGSTAGLYSYSATSTTINNSGDISAGSGLAIDTAGASTSINNSGLITGFVDLTNSSDTFTNTAGGEFTRGTPAASGAAPISSSTKLAARCAPRPSSRTKTRASPASSVFGTWASSPWSTGQPAIPSPCRTRQEGPTCGSAAPANPRWASMRSSAGRDPSPIR</sequence>
<accession>A0A1E3VX23</accession>
<feature type="region of interest" description="Disordered" evidence="1">
    <location>
        <begin position="219"/>
        <end position="242"/>
    </location>
</feature>
<protein>
    <recommendedName>
        <fullName evidence="4">Autotransporter domain-containing protein</fullName>
    </recommendedName>
</protein>
<feature type="region of interest" description="Disordered" evidence="1">
    <location>
        <begin position="269"/>
        <end position="318"/>
    </location>
</feature>